<evidence type="ECO:0000313" key="1">
    <source>
        <dbReference type="EMBL" id="KCW76346.1"/>
    </source>
</evidence>
<dbReference type="AlphaFoldDB" id="A0A059CDU6"/>
<dbReference type="InParanoid" id="A0A059CDU6"/>
<sequence>MTVDDVLQLMKNVAEIDALARGKFHGFKSPSCRPMLRDIWQISGVSFELHLTDCIIRFPAPSSKWRQTLHVVFPTRLSILCAFTIWN</sequence>
<proteinExistence type="predicted"/>
<name>A0A059CDU6_EUCGR</name>
<gene>
    <name evidence="1" type="ORF">EUGRSUZ_D00717</name>
</gene>
<dbReference type="EMBL" id="KK198756">
    <property type="protein sequence ID" value="KCW76346.1"/>
    <property type="molecule type" value="Genomic_DNA"/>
</dbReference>
<accession>A0A059CDU6</accession>
<reference evidence="1" key="1">
    <citation type="submission" date="2013-07" db="EMBL/GenBank/DDBJ databases">
        <title>The genome of Eucalyptus grandis.</title>
        <authorList>
            <person name="Schmutz J."/>
            <person name="Hayes R."/>
            <person name="Myburg A."/>
            <person name="Tuskan G."/>
            <person name="Grattapaglia D."/>
            <person name="Rokhsar D.S."/>
        </authorList>
    </citation>
    <scope>NUCLEOTIDE SEQUENCE</scope>
    <source>
        <tissue evidence="1">Leaf extractions</tissue>
    </source>
</reference>
<organism evidence="1">
    <name type="scientific">Eucalyptus grandis</name>
    <name type="common">Flooded gum</name>
    <dbReference type="NCBI Taxonomy" id="71139"/>
    <lineage>
        <taxon>Eukaryota</taxon>
        <taxon>Viridiplantae</taxon>
        <taxon>Streptophyta</taxon>
        <taxon>Embryophyta</taxon>
        <taxon>Tracheophyta</taxon>
        <taxon>Spermatophyta</taxon>
        <taxon>Magnoliopsida</taxon>
        <taxon>eudicotyledons</taxon>
        <taxon>Gunneridae</taxon>
        <taxon>Pentapetalae</taxon>
        <taxon>rosids</taxon>
        <taxon>malvids</taxon>
        <taxon>Myrtales</taxon>
        <taxon>Myrtaceae</taxon>
        <taxon>Myrtoideae</taxon>
        <taxon>Eucalypteae</taxon>
        <taxon>Eucalyptus</taxon>
    </lineage>
</organism>
<dbReference type="Gramene" id="KCW76346">
    <property type="protein sequence ID" value="KCW76346"/>
    <property type="gene ID" value="EUGRSUZ_D00717"/>
</dbReference>
<protein>
    <submittedName>
        <fullName evidence="1">Uncharacterized protein</fullName>
    </submittedName>
</protein>